<dbReference type="RefSeq" id="WP_078808559.1">
    <property type="nucleotide sequence ID" value="NZ_FUWM01000003.1"/>
</dbReference>
<feature type="domain" description="HD-GYP" evidence="1">
    <location>
        <begin position="217"/>
        <end position="412"/>
    </location>
</feature>
<evidence type="ECO:0000259" key="1">
    <source>
        <dbReference type="PROSITE" id="PS51832"/>
    </source>
</evidence>
<gene>
    <name evidence="2" type="ORF">SAMN02745118_00015</name>
</gene>
<dbReference type="OrthoDB" id="9804747at2"/>
<name>A0A1T4JJB3_9FIRM</name>
<dbReference type="AlphaFoldDB" id="A0A1T4JJB3"/>
<evidence type="ECO:0000313" key="2">
    <source>
        <dbReference type="EMBL" id="SJZ30241.1"/>
    </source>
</evidence>
<proteinExistence type="predicted"/>
<keyword evidence="3" id="KW-1185">Reference proteome</keyword>
<organism evidence="2 3">
    <name type="scientific">Selenihalanaerobacter shriftii</name>
    <dbReference type="NCBI Taxonomy" id="142842"/>
    <lineage>
        <taxon>Bacteria</taxon>
        <taxon>Bacillati</taxon>
        <taxon>Bacillota</taxon>
        <taxon>Clostridia</taxon>
        <taxon>Halanaerobiales</taxon>
        <taxon>Halobacteroidaceae</taxon>
        <taxon>Selenihalanaerobacter</taxon>
    </lineage>
</organism>
<dbReference type="STRING" id="142842.SAMN02745118_00015"/>
<dbReference type="CDD" id="cd00077">
    <property type="entry name" value="HDc"/>
    <property type="match status" value="2"/>
</dbReference>
<dbReference type="Pfam" id="PF13487">
    <property type="entry name" value="HD_5"/>
    <property type="match status" value="1"/>
</dbReference>
<dbReference type="EMBL" id="FUWM01000003">
    <property type="protein sequence ID" value="SJZ30241.1"/>
    <property type="molecule type" value="Genomic_DNA"/>
</dbReference>
<dbReference type="Proteomes" id="UP000190625">
    <property type="component" value="Unassembled WGS sequence"/>
</dbReference>
<protein>
    <submittedName>
        <fullName evidence="2">HD domain-containing protein</fullName>
    </submittedName>
</protein>
<dbReference type="PROSITE" id="PS51832">
    <property type="entry name" value="HD_GYP"/>
    <property type="match status" value="2"/>
</dbReference>
<dbReference type="PANTHER" id="PTHR43155">
    <property type="entry name" value="CYCLIC DI-GMP PHOSPHODIESTERASE PA4108-RELATED"/>
    <property type="match status" value="1"/>
</dbReference>
<dbReference type="SUPFAM" id="SSF109604">
    <property type="entry name" value="HD-domain/PDEase-like"/>
    <property type="match status" value="2"/>
</dbReference>
<evidence type="ECO:0000313" key="3">
    <source>
        <dbReference type="Proteomes" id="UP000190625"/>
    </source>
</evidence>
<sequence>MNKVIEVSLFDMIMCLSDAIDLVSKAVSGHHKRVAYIASSIAVEMGLSKEEERNLIMAGALHDAGAISLQERLQALKFDTTYAYSSEETCQHAQIGYHLIKQFEPFSEVAPLILYHHCIWNNKDNIKSDSEEVIQGSQILHLADRIDVLINKNEEILGQREHIRNKIEEGSGSMFNPELVEVFLNIAEKESFWFDTISPEITRILAKRSEGKSIKLSIDRLLNLAMMFSEIIDFRSEFTATHSSGVAVTSKILAELIGLSKRECMMIEIAGYLHDLGKLAIPPEILDKPGKLTKEEFNIIKSHPFYTYRILERVKGLNQINKWASFHHERIDGAGYPFHYGEDRLVVGSRIIAVADVFTAITENRPYRDGMNKDKAMHVLQDMAKELALDSDIVLVLKRNYDYINNARKQAQKREVKNYKDLAK</sequence>
<dbReference type="SMART" id="SM00471">
    <property type="entry name" value="HDc"/>
    <property type="match status" value="2"/>
</dbReference>
<dbReference type="InterPro" id="IPR006674">
    <property type="entry name" value="HD_domain"/>
</dbReference>
<dbReference type="Gene3D" id="1.10.3210.10">
    <property type="entry name" value="Hypothetical protein af1432"/>
    <property type="match status" value="2"/>
</dbReference>
<feature type="domain" description="HD-GYP" evidence="1">
    <location>
        <begin position="5"/>
        <end position="199"/>
    </location>
</feature>
<accession>A0A1T4JJB3</accession>
<dbReference type="Pfam" id="PF01966">
    <property type="entry name" value="HD"/>
    <property type="match status" value="1"/>
</dbReference>
<dbReference type="InterPro" id="IPR003607">
    <property type="entry name" value="HD/PDEase_dom"/>
</dbReference>
<reference evidence="3" key="1">
    <citation type="submission" date="2017-02" db="EMBL/GenBank/DDBJ databases">
        <authorList>
            <person name="Varghese N."/>
            <person name="Submissions S."/>
        </authorList>
    </citation>
    <scope>NUCLEOTIDE SEQUENCE [LARGE SCALE GENOMIC DNA]</scope>
    <source>
        <strain evidence="3">ATCC BAA-73</strain>
    </source>
</reference>
<dbReference type="PANTHER" id="PTHR43155:SF1">
    <property type="entry name" value="3'3'-CGAMP-SPECIFIC PHOSPHODIESTERASE 1"/>
    <property type="match status" value="1"/>
</dbReference>
<dbReference type="InterPro" id="IPR037522">
    <property type="entry name" value="HD_GYP_dom"/>
</dbReference>